<evidence type="ECO:0000313" key="3">
    <source>
        <dbReference type="Proteomes" id="UP000824540"/>
    </source>
</evidence>
<reference evidence="2" key="1">
    <citation type="thesis" date="2021" institute="BYU ScholarsArchive" country="Provo, UT, USA">
        <title>Applications of and Algorithms for Genome Assembly and Genomic Analyses with an Emphasis on Marine Teleosts.</title>
        <authorList>
            <person name="Pickett B.D."/>
        </authorList>
    </citation>
    <scope>NUCLEOTIDE SEQUENCE</scope>
    <source>
        <strain evidence="2">HI-2016</strain>
    </source>
</reference>
<evidence type="ECO:0000313" key="2">
    <source>
        <dbReference type="EMBL" id="KAG9341675.1"/>
    </source>
</evidence>
<name>A0A8T2NMT2_9TELE</name>
<feature type="chain" id="PRO_5035839996" description="Secreted protein" evidence="1">
    <location>
        <begin position="17"/>
        <end position="92"/>
    </location>
</feature>
<sequence>MVVLAMLCSCLPGLKLLTSLPSPSVYSAITQMMRGVSGGKRDGGVALKAFIKKCGAPSAYQLPTRSPLCRRIPSILSTGEQTQSTNMDGEEA</sequence>
<keyword evidence="1" id="KW-0732">Signal</keyword>
<evidence type="ECO:0000256" key="1">
    <source>
        <dbReference type="SAM" id="SignalP"/>
    </source>
</evidence>
<dbReference type="Proteomes" id="UP000824540">
    <property type="component" value="Unassembled WGS sequence"/>
</dbReference>
<accession>A0A8T2NMT2</accession>
<dbReference type="EMBL" id="JAFBMS010000033">
    <property type="protein sequence ID" value="KAG9341675.1"/>
    <property type="molecule type" value="Genomic_DNA"/>
</dbReference>
<proteinExistence type="predicted"/>
<organism evidence="2 3">
    <name type="scientific">Albula glossodonta</name>
    <name type="common">roundjaw bonefish</name>
    <dbReference type="NCBI Taxonomy" id="121402"/>
    <lineage>
        <taxon>Eukaryota</taxon>
        <taxon>Metazoa</taxon>
        <taxon>Chordata</taxon>
        <taxon>Craniata</taxon>
        <taxon>Vertebrata</taxon>
        <taxon>Euteleostomi</taxon>
        <taxon>Actinopterygii</taxon>
        <taxon>Neopterygii</taxon>
        <taxon>Teleostei</taxon>
        <taxon>Albuliformes</taxon>
        <taxon>Albulidae</taxon>
        <taxon>Albula</taxon>
    </lineage>
</organism>
<evidence type="ECO:0008006" key="4">
    <source>
        <dbReference type="Google" id="ProtNLM"/>
    </source>
</evidence>
<keyword evidence="3" id="KW-1185">Reference proteome</keyword>
<comment type="caution">
    <text evidence="2">The sequence shown here is derived from an EMBL/GenBank/DDBJ whole genome shotgun (WGS) entry which is preliminary data.</text>
</comment>
<gene>
    <name evidence="2" type="ORF">JZ751_018739</name>
</gene>
<protein>
    <recommendedName>
        <fullName evidence="4">Secreted protein</fullName>
    </recommendedName>
</protein>
<feature type="signal peptide" evidence="1">
    <location>
        <begin position="1"/>
        <end position="16"/>
    </location>
</feature>
<dbReference type="AlphaFoldDB" id="A0A8T2NMT2"/>